<dbReference type="Proteomes" id="UP000760480">
    <property type="component" value="Unassembled WGS sequence"/>
</dbReference>
<keyword evidence="1" id="KW-0732">Signal</keyword>
<proteinExistence type="predicted"/>
<evidence type="ECO:0000256" key="1">
    <source>
        <dbReference type="SAM" id="SignalP"/>
    </source>
</evidence>
<organism evidence="2 3">
    <name type="scientific">Candidatus Competibacter phosphatis</name>
    <dbReference type="NCBI Taxonomy" id="221280"/>
    <lineage>
        <taxon>Bacteria</taxon>
        <taxon>Pseudomonadati</taxon>
        <taxon>Pseudomonadota</taxon>
        <taxon>Gammaproteobacteria</taxon>
        <taxon>Candidatus Competibacteraceae</taxon>
        <taxon>Candidatus Competibacter</taxon>
    </lineage>
</organism>
<dbReference type="EMBL" id="SPMZ01000053">
    <property type="protein sequence ID" value="NMQ20546.1"/>
    <property type="molecule type" value="Genomic_DNA"/>
</dbReference>
<feature type="signal peptide" evidence="1">
    <location>
        <begin position="1"/>
        <end position="22"/>
    </location>
</feature>
<gene>
    <name evidence="2" type="ORF">E4P82_15890</name>
</gene>
<evidence type="ECO:0008006" key="4">
    <source>
        <dbReference type="Google" id="ProtNLM"/>
    </source>
</evidence>
<name>A0ABX1TMA4_9GAMM</name>
<reference evidence="2 3" key="1">
    <citation type="submission" date="2019-03" db="EMBL/GenBank/DDBJ databases">
        <title>Metabolic reconstructions from genomes of highly enriched 'Candidatus Accumulibacter' and 'Candidatus Competibacter' bioreactor populations.</title>
        <authorList>
            <person name="Annavajhala M.K."/>
            <person name="Welles L."/>
            <person name="Abbas B."/>
            <person name="Sorokin D."/>
            <person name="Park H."/>
            <person name="Van Loosdrecht M."/>
            <person name="Chandran K."/>
        </authorList>
    </citation>
    <scope>NUCLEOTIDE SEQUENCE [LARGE SCALE GENOMIC DNA]</scope>
    <source>
        <strain evidence="2 3">SBR_G</strain>
    </source>
</reference>
<sequence length="210" mass="22171">MKKAMTLTLLAATSLLAITAMAQDKATSTAAPTVAAIADALDVGEKMTATAMVLEVDQRHRTLTLKGEDGKPFTIQVGDEVRNLAQVKAGDTVVATYRQALAVSLEVVKGTGVNARVVTVSVGRAPKGEMPAGVVEEKVQMVGTVLAVDKEKRTVLIQGAVHHVTLKIPADMDIKDLKAGDQVRATYTQELAVSVEPTAGPGPWFQNKQE</sequence>
<evidence type="ECO:0000313" key="3">
    <source>
        <dbReference type="Proteomes" id="UP000760480"/>
    </source>
</evidence>
<feature type="chain" id="PRO_5047386613" description="DUF5666 domain-containing protein" evidence="1">
    <location>
        <begin position="23"/>
        <end position="210"/>
    </location>
</feature>
<evidence type="ECO:0000313" key="2">
    <source>
        <dbReference type="EMBL" id="NMQ20546.1"/>
    </source>
</evidence>
<comment type="caution">
    <text evidence="2">The sequence shown here is derived from an EMBL/GenBank/DDBJ whole genome shotgun (WGS) entry which is preliminary data.</text>
</comment>
<protein>
    <recommendedName>
        <fullName evidence="4">DUF5666 domain-containing protein</fullName>
    </recommendedName>
</protein>
<keyword evidence="3" id="KW-1185">Reference proteome</keyword>
<accession>A0ABX1TMA4</accession>
<dbReference type="RefSeq" id="WP_169249814.1">
    <property type="nucleotide sequence ID" value="NZ_SPMZ01000053.1"/>
</dbReference>